<comment type="caution">
    <text evidence="2">The sequence shown here is derived from an EMBL/GenBank/DDBJ whole genome shotgun (WGS) entry which is preliminary data.</text>
</comment>
<sequence length="762" mass="88577">MTSRAKKLLNLVANHNEKKPISESASYQTGFSEPKSTFENIHNYYSTASSKLTYRNNNYCIYIKIDSTNSTEINKDIFSSKDLPLVTYNNSGNKVPPLPSVENVSNLELYENLEPEFQILLENNFEGIEIEYYNIDNNINKLDDSNQSETVFKIVESELQTIIQENDVEVSNESHEINEPGTGDECREFLVSDEENENQSLRSGSENVDIEVELEHQKKKTKWSRSVRKERKLNLHKGLPFVSSSGKFIDGRQIQPLKKCRKMCHTFLTDNVRNKIFSEYWSLGTHDRRLSFLSGLINSSEKKCSRTRKFDSNKNRTLTLNYFFEINGQRLSVCKDCFLKTLDEKDGFIRSVTKNKGLNISGIVNLDKRGKKSPKNKISDDRLTKVIEHINSFPSYESHYTRKLNDKKYLPSNLTLQKMYEFYKQTIDGPVSRVIYEREFHKLKLAFKKPSVDTCHKCDVLQMQIKVAEEINDEENLLASKIVSIYIRLLLIWHTQLKLMIKQLWTFNLTIHDNCTGKSYNYMWHEGIAGRGANEIASCLYYHLKHNIQPNESEITFYSDTCGGQNKNTHVSAMFIKAIQELPNLKIINHKFLVAGHTHMECDIDHSMIEKSKKKTSTPIYHPHDWYQLVRGTGKANKFQVVEMWPLMVHKLNTDKEQFKWQPVSWLQYTKTHKSVLNYKTTLEENEPFKTLSFLRRGNSSTILQVKKKYNGSILISKEKKKDLLDLLPLIPPIFHQFYSDLKTTNETQDNDPDLDEVGYDG</sequence>
<dbReference type="EMBL" id="VUJU01006021">
    <property type="protein sequence ID" value="KAF0749651.1"/>
    <property type="molecule type" value="Genomic_DNA"/>
</dbReference>
<evidence type="ECO:0000313" key="4">
    <source>
        <dbReference type="Proteomes" id="UP000478052"/>
    </source>
</evidence>
<dbReference type="OrthoDB" id="6627794at2759"/>
<keyword evidence="4" id="KW-1185">Reference proteome</keyword>
<organism evidence="2 4">
    <name type="scientific">Aphis craccivora</name>
    <name type="common">Cowpea aphid</name>
    <dbReference type="NCBI Taxonomy" id="307492"/>
    <lineage>
        <taxon>Eukaryota</taxon>
        <taxon>Metazoa</taxon>
        <taxon>Ecdysozoa</taxon>
        <taxon>Arthropoda</taxon>
        <taxon>Hexapoda</taxon>
        <taxon>Insecta</taxon>
        <taxon>Pterygota</taxon>
        <taxon>Neoptera</taxon>
        <taxon>Paraneoptera</taxon>
        <taxon>Hemiptera</taxon>
        <taxon>Sternorrhyncha</taxon>
        <taxon>Aphidomorpha</taxon>
        <taxon>Aphidoidea</taxon>
        <taxon>Aphididae</taxon>
        <taxon>Aphidini</taxon>
        <taxon>Aphis</taxon>
        <taxon>Aphis</taxon>
    </lineage>
</organism>
<evidence type="ECO:0000313" key="2">
    <source>
        <dbReference type="EMBL" id="KAF0724487.1"/>
    </source>
</evidence>
<accession>A0A6G0WAU2</accession>
<dbReference type="PANTHER" id="PTHR10773:SF19">
    <property type="match status" value="1"/>
</dbReference>
<reference evidence="2 4" key="1">
    <citation type="submission" date="2019-08" db="EMBL/GenBank/DDBJ databases">
        <title>Whole genome of Aphis craccivora.</title>
        <authorList>
            <person name="Voronova N.V."/>
            <person name="Shulinski R.S."/>
            <person name="Bandarenka Y.V."/>
            <person name="Zhorov D.G."/>
            <person name="Warner D."/>
        </authorList>
    </citation>
    <scope>NUCLEOTIDE SEQUENCE [LARGE SCALE GENOMIC DNA]</scope>
    <source>
        <strain evidence="2">180601</strain>
        <tissue evidence="2">Whole Body</tissue>
    </source>
</reference>
<dbReference type="Proteomes" id="UP000478052">
    <property type="component" value="Unassembled WGS sequence"/>
</dbReference>
<gene>
    <name evidence="3" type="ORF">FWK35_00024377</name>
    <name evidence="2" type="ORF">FWK35_00032409</name>
</gene>
<evidence type="ECO:0000259" key="1">
    <source>
        <dbReference type="Pfam" id="PF25273"/>
    </source>
</evidence>
<name>A0A6G0WAU2_APHCR</name>
<evidence type="ECO:0000313" key="3">
    <source>
        <dbReference type="EMBL" id="KAF0749651.1"/>
    </source>
</evidence>
<proteinExistence type="predicted"/>
<dbReference type="InterPro" id="IPR057191">
    <property type="entry name" value="DUF7869"/>
</dbReference>
<dbReference type="Pfam" id="PF25273">
    <property type="entry name" value="DUF7869"/>
    <property type="match status" value="1"/>
</dbReference>
<dbReference type="EMBL" id="VUJU01008893">
    <property type="protein sequence ID" value="KAF0724487.1"/>
    <property type="molecule type" value="Genomic_DNA"/>
</dbReference>
<dbReference type="PANTHER" id="PTHR10773">
    <property type="entry name" value="DNA-DIRECTED RNA POLYMERASES I, II, AND III SUBUNIT RPABC2"/>
    <property type="match status" value="1"/>
</dbReference>
<dbReference type="AlphaFoldDB" id="A0A6G0WAU2"/>
<protein>
    <recommendedName>
        <fullName evidence="1">DUF7869 domain-containing protein</fullName>
    </recommendedName>
</protein>
<feature type="domain" description="DUF7869" evidence="1">
    <location>
        <begin position="517"/>
        <end position="618"/>
    </location>
</feature>